<sequence length="333" mass="35041">MKIGIHSLAHPHAEGYLRLLTGRRDVEVAITDPPPHDGSPRGRVVAENFGIPFFDELSDLLAWRPDGVIVCTENARHRVAVEEIAAAGVHILCEKPLATSLPDADAMIAAAADAQVALMVAYPVRFSIAFDALRSVVDGGGIGELISFTGTNNGKLPSEREWFAQPELSGGGAIMDHTVHLADLLTVLMPRANATSVYARANTLLHSDRAAAETGGIVSVEFDNGVTGTIDCSWSAPADNPVWGGLTLQLVGSDGIADLDAFDAQHVAGFTTGIGPIRRGYGDDANATMLQTFCDGIATGRWPQPDGATGRRSMAIALAAYRSLEAGEPVPVE</sequence>
<dbReference type="PANTHER" id="PTHR43377:SF1">
    <property type="entry name" value="BILIVERDIN REDUCTASE A"/>
    <property type="match status" value="1"/>
</dbReference>
<dbReference type="InterPro" id="IPR000683">
    <property type="entry name" value="Gfo/Idh/MocA-like_OxRdtase_N"/>
</dbReference>
<evidence type="ECO:0000313" key="3">
    <source>
        <dbReference type="EMBL" id="OYO11553.1"/>
    </source>
</evidence>
<evidence type="ECO:0000313" key="4">
    <source>
        <dbReference type="Proteomes" id="UP000215896"/>
    </source>
</evidence>
<reference evidence="3 4" key="1">
    <citation type="submission" date="2017-07" db="EMBL/GenBank/DDBJ databases">
        <title>Draft whole genome sequences of clinical Proprionibacteriaceae strains.</title>
        <authorList>
            <person name="Bernier A.-M."/>
            <person name="Bernard K."/>
            <person name="Domingo M.-C."/>
        </authorList>
    </citation>
    <scope>NUCLEOTIDE SEQUENCE [LARGE SCALE GENOMIC DNA]</scope>
    <source>
        <strain evidence="3 4">NML 030167</strain>
    </source>
</reference>
<dbReference type="SUPFAM" id="SSF51735">
    <property type="entry name" value="NAD(P)-binding Rossmann-fold domains"/>
    <property type="match status" value="1"/>
</dbReference>
<protein>
    <submittedName>
        <fullName evidence="3">Dehydrogenase</fullName>
    </submittedName>
</protein>
<dbReference type="GO" id="GO:0000166">
    <property type="term" value="F:nucleotide binding"/>
    <property type="evidence" value="ECO:0007669"/>
    <property type="project" value="InterPro"/>
</dbReference>
<dbReference type="SUPFAM" id="SSF55347">
    <property type="entry name" value="Glyceraldehyde-3-phosphate dehydrogenase-like, C-terminal domain"/>
    <property type="match status" value="1"/>
</dbReference>
<name>A0A255GBE3_9ACTN</name>
<dbReference type="Proteomes" id="UP000215896">
    <property type="component" value="Unassembled WGS sequence"/>
</dbReference>
<dbReference type="PANTHER" id="PTHR43377">
    <property type="entry name" value="BILIVERDIN REDUCTASE A"/>
    <property type="match status" value="1"/>
</dbReference>
<dbReference type="RefSeq" id="WP_094406017.1">
    <property type="nucleotide sequence ID" value="NZ_NMVO01000015.1"/>
</dbReference>
<comment type="caution">
    <text evidence="3">The sequence shown here is derived from an EMBL/GenBank/DDBJ whole genome shotgun (WGS) entry which is preliminary data.</text>
</comment>
<dbReference type="InterPro" id="IPR051450">
    <property type="entry name" value="Gfo/Idh/MocA_Oxidoreductases"/>
</dbReference>
<feature type="domain" description="Gfo/Idh/MocA-like oxidoreductase N-terminal" evidence="1">
    <location>
        <begin position="38"/>
        <end position="122"/>
    </location>
</feature>
<accession>A0A255GBE3</accession>
<proteinExistence type="predicted"/>
<organism evidence="3 4">
    <name type="scientific">Enemella evansiae</name>
    <dbReference type="NCBI Taxonomy" id="2016499"/>
    <lineage>
        <taxon>Bacteria</taxon>
        <taxon>Bacillati</taxon>
        <taxon>Actinomycetota</taxon>
        <taxon>Actinomycetes</taxon>
        <taxon>Propionibacteriales</taxon>
        <taxon>Propionibacteriaceae</taxon>
        <taxon>Enemella</taxon>
    </lineage>
</organism>
<feature type="domain" description="GFO/IDH/MocA-like oxidoreductase" evidence="2">
    <location>
        <begin position="131"/>
        <end position="256"/>
    </location>
</feature>
<dbReference type="InterPro" id="IPR036291">
    <property type="entry name" value="NAD(P)-bd_dom_sf"/>
</dbReference>
<keyword evidence="4" id="KW-1185">Reference proteome</keyword>
<evidence type="ECO:0000259" key="2">
    <source>
        <dbReference type="Pfam" id="PF22725"/>
    </source>
</evidence>
<dbReference type="Gene3D" id="3.40.50.720">
    <property type="entry name" value="NAD(P)-binding Rossmann-like Domain"/>
    <property type="match status" value="1"/>
</dbReference>
<dbReference type="Pfam" id="PF22725">
    <property type="entry name" value="GFO_IDH_MocA_C3"/>
    <property type="match status" value="1"/>
</dbReference>
<dbReference type="Gene3D" id="3.30.360.10">
    <property type="entry name" value="Dihydrodipicolinate Reductase, domain 2"/>
    <property type="match status" value="1"/>
</dbReference>
<gene>
    <name evidence="3" type="ORF">CGZ94_14050</name>
</gene>
<dbReference type="InterPro" id="IPR055170">
    <property type="entry name" value="GFO_IDH_MocA-like_dom"/>
</dbReference>
<dbReference type="OrthoDB" id="9792085at2"/>
<evidence type="ECO:0000259" key="1">
    <source>
        <dbReference type="Pfam" id="PF01408"/>
    </source>
</evidence>
<dbReference type="EMBL" id="NMVO01000015">
    <property type="protein sequence ID" value="OYO11553.1"/>
    <property type="molecule type" value="Genomic_DNA"/>
</dbReference>
<dbReference type="AlphaFoldDB" id="A0A255GBE3"/>
<dbReference type="Pfam" id="PF01408">
    <property type="entry name" value="GFO_IDH_MocA"/>
    <property type="match status" value="1"/>
</dbReference>